<accession>K9YK42</accession>
<dbReference type="HOGENOM" id="CLU_677583_0_0_3"/>
<dbReference type="eggNOG" id="COG2888">
    <property type="taxonomic scope" value="Bacteria"/>
</dbReference>
<dbReference type="PATRIC" id="fig|292563.3.peg.1417"/>
<protein>
    <recommendedName>
        <fullName evidence="5">DZANK-type domain-containing protein</fullName>
    </recommendedName>
</protein>
<keyword evidence="2" id="KW-0472">Membrane</keyword>
<gene>
    <name evidence="3" type="ordered locus">Cyast_1356</name>
</gene>
<keyword evidence="1" id="KW-0175">Coiled coil</keyword>
<organism evidence="3 4">
    <name type="scientific">Cyanobacterium stanieri (strain ATCC 29140 / PCC 7202)</name>
    <dbReference type="NCBI Taxonomy" id="292563"/>
    <lineage>
        <taxon>Bacteria</taxon>
        <taxon>Bacillati</taxon>
        <taxon>Cyanobacteriota</taxon>
        <taxon>Cyanophyceae</taxon>
        <taxon>Oscillatoriophycideae</taxon>
        <taxon>Chroococcales</taxon>
        <taxon>Geminocystaceae</taxon>
        <taxon>Cyanobacterium</taxon>
    </lineage>
</organism>
<feature type="transmembrane region" description="Helical" evidence="2">
    <location>
        <begin position="241"/>
        <end position="265"/>
    </location>
</feature>
<evidence type="ECO:0008006" key="5">
    <source>
        <dbReference type="Google" id="ProtNLM"/>
    </source>
</evidence>
<feature type="transmembrane region" description="Helical" evidence="2">
    <location>
        <begin position="27"/>
        <end position="47"/>
    </location>
</feature>
<keyword evidence="4" id="KW-1185">Reference proteome</keyword>
<evidence type="ECO:0000256" key="2">
    <source>
        <dbReference type="SAM" id="Phobius"/>
    </source>
</evidence>
<dbReference type="AlphaFoldDB" id="K9YK42"/>
<feature type="transmembrane region" description="Helical" evidence="2">
    <location>
        <begin position="277"/>
        <end position="300"/>
    </location>
</feature>
<reference evidence="4" key="1">
    <citation type="journal article" date="2013" name="Proc. Natl. Acad. Sci. U.S.A.">
        <title>Improving the coverage of the cyanobacterial phylum using diversity-driven genome sequencing.</title>
        <authorList>
            <person name="Shih P.M."/>
            <person name="Wu D."/>
            <person name="Latifi A."/>
            <person name="Axen S.D."/>
            <person name="Fewer D.P."/>
            <person name="Talla E."/>
            <person name="Calteau A."/>
            <person name="Cai F."/>
            <person name="Tandeau de Marsac N."/>
            <person name="Rippka R."/>
            <person name="Herdman M."/>
            <person name="Sivonen K."/>
            <person name="Coursin T."/>
            <person name="Laurent T."/>
            <person name="Goodwin L."/>
            <person name="Nolan M."/>
            <person name="Davenport K.W."/>
            <person name="Han C.S."/>
            <person name="Rubin E.M."/>
            <person name="Eisen J.A."/>
            <person name="Woyke T."/>
            <person name="Gugger M."/>
            <person name="Kerfeld C.A."/>
        </authorList>
    </citation>
    <scope>NUCLEOTIDE SEQUENCE [LARGE SCALE GENOMIC DNA]</scope>
    <source>
        <strain evidence="4">ATCC 29140 / PCC 7202</strain>
    </source>
</reference>
<sequence length="416" mass="47932">MWRKIKRFIRTFFRKSRRIDDEPINKVSLILIIIMDIFILSNVFMGLNDIGNWYISPSQSHPCYSPWQSYRNDTNENKQYAVLTENRYDYRYNPDLTLRENYQNIDDDHLGSVSSICYRYASSFDAVQIPEFTTRVNDISSKESAIASVEAENRTIRQQYDSTLLEEIAGQPEDLSINQVRAQEARQTLEENNARIATLNDEIATLKEEIFALPAVQEFFSLLDSDSEFNSLENSFDRASFWYPSIQIIFQVLFLAPLIAIAAWLHLKADNEGNGQLALITWHLLVIFSIPLIIKIFQFLQVGALLSIVVDIVAVLFTGLLFVIAYLYIFIIPLITFALVKLTQKVIFNTKNQASKRIEQSKCLRCAKKLPPNSLYCPHCGYYQYQECHNCGDLTYKHLGYCINCGASQEQPQTNP</sequence>
<feature type="coiled-coil region" evidence="1">
    <location>
        <begin position="182"/>
        <end position="209"/>
    </location>
</feature>
<keyword evidence="2" id="KW-1133">Transmembrane helix</keyword>
<dbReference type="Proteomes" id="UP000010483">
    <property type="component" value="Chromosome"/>
</dbReference>
<evidence type="ECO:0000256" key="1">
    <source>
        <dbReference type="SAM" id="Coils"/>
    </source>
</evidence>
<evidence type="ECO:0000313" key="4">
    <source>
        <dbReference type="Proteomes" id="UP000010483"/>
    </source>
</evidence>
<evidence type="ECO:0000313" key="3">
    <source>
        <dbReference type="EMBL" id="AFZ47321.1"/>
    </source>
</evidence>
<keyword evidence="2" id="KW-0812">Transmembrane</keyword>
<dbReference type="STRING" id="292563.Cyast_1356"/>
<dbReference type="BioCyc" id="CSTA292563:G1353-1369-MONOMER"/>
<dbReference type="KEGG" id="csn:Cyast_1356"/>
<name>K9YK42_CYASC</name>
<dbReference type="EMBL" id="CP003940">
    <property type="protein sequence ID" value="AFZ47321.1"/>
    <property type="molecule type" value="Genomic_DNA"/>
</dbReference>
<proteinExistence type="predicted"/>
<feature type="transmembrane region" description="Helical" evidence="2">
    <location>
        <begin position="312"/>
        <end position="340"/>
    </location>
</feature>